<accession>A3IKE9</accession>
<dbReference type="RefSeq" id="WP_008273809.1">
    <property type="nucleotide sequence ID" value="NZ_AAXW01000003.1"/>
</dbReference>
<sequence>MLMDIGQLLGWGTAGIVTVAVAGNTVIPSNTQVSSINNNTVAQLPEETQQPRRLTITVKIAEPQDLKVSEGSEIKAGQIIASRDREKQRLEAQKTQLNLSLQKLQSYQPLPPTAPNLPPTIKALPLNSYLEQEEIVEKEKTAITSIESQIEVKEKEIKYLQAVENLDPIILDHETVKLKQLKLKHTEAVRDYQLATGKLQTAKDSRAYQEYQASLATARRVEQMNTARSSYERQLAEYQQQLAGREFQEAQLKGKLNEVENAIANLSVVKSPYDGTVRRIKWLGQSPDGSLTAEITLMVRK</sequence>
<evidence type="ECO:0000313" key="2">
    <source>
        <dbReference type="EMBL" id="EAZ93138.1"/>
    </source>
</evidence>
<keyword evidence="1" id="KW-0175">Coiled coil</keyword>
<dbReference type="EMBL" id="AAXW01000003">
    <property type="protein sequence ID" value="EAZ93138.1"/>
    <property type="molecule type" value="Genomic_DNA"/>
</dbReference>
<dbReference type="Proteomes" id="UP000003781">
    <property type="component" value="Unassembled WGS sequence"/>
</dbReference>
<dbReference type="AlphaFoldDB" id="A3IKE9"/>
<dbReference type="eggNOG" id="COG0845">
    <property type="taxonomic scope" value="Bacteria"/>
</dbReference>
<protein>
    <recommendedName>
        <fullName evidence="4">Membrane fusion protein biotin-lipoyl like domain-containing protein</fullName>
    </recommendedName>
</protein>
<comment type="caution">
    <text evidence="2">The sequence shown here is derived from an EMBL/GenBank/DDBJ whole genome shotgun (WGS) entry which is preliminary data.</text>
</comment>
<evidence type="ECO:0000256" key="1">
    <source>
        <dbReference type="SAM" id="Coils"/>
    </source>
</evidence>
<evidence type="ECO:0008006" key="4">
    <source>
        <dbReference type="Google" id="ProtNLM"/>
    </source>
</evidence>
<reference evidence="2 3" key="1">
    <citation type="submission" date="2007-03" db="EMBL/GenBank/DDBJ databases">
        <authorList>
            <person name="Stal L."/>
            <person name="Ferriera S."/>
            <person name="Johnson J."/>
            <person name="Kravitz S."/>
            <person name="Beeson K."/>
            <person name="Sutton G."/>
            <person name="Rogers Y.-H."/>
            <person name="Friedman R."/>
            <person name="Frazier M."/>
            <person name="Venter J.C."/>
        </authorList>
    </citation>
    <scope>NUCLEOTIDE SEQUENCE [LARGE SCALE GENOMIC DNA]</scope>
    <source>
        <strain evidence="2 3">CCY0110</strain>
    </source>
</reference>
<gene>
    <name evidence="2" type="ORF">CY0110_03679</name>
</gene>
<proteinExistence type="predicted"/>
<dbReference type="OrthoDB" id="561342at2"/>
<organism evidence="2 3">
    <name type="scientific">Crocosphaera chwakensis CCY0110</name>
    <dbReference type="NCBI Taxonomy" id="391612"/>
    <lineage>
        <taxon>Bacteria</taxon>
        <taxon>Bacillati</taxon>
        <taxon>Cyanobacteriota</taxon>
        <taxon>Cyanophyceae</taxon>
        <taxon>Oscillatoriophycideae</taxon>
        <taxon>Chroococcales</taxon>
        <taxon>Aphanothecaceae</taxon>
        <taxon>Crocosphaera</taxon>
        <taxon>Crocosphaera chwakensis</taxon>
    </lineage>
</organism>
<name>A3IKE9_9CHRO</name>
<keyword evidence="3" id="KW-1185">Reference proteome</keyword>
<evidence type="ECO:0000313" key="3">
    <source>
        <dbReference type="Proteomes" id="UP000003781"/>
    </source>
</evidence>
<feature type="coiled-coil region" evidence="1">
    <location>
        <begin position="221"/>
        <end position="265"/>
    </location>
</feature>